<keyword evidence="5 8" id="KW-0812">Transmembrane</keyword>
<keyword evidence="3" id="KW-0813">Transport</keyword>
<accession>A0A853FRT0</accession>
<dbReference type="Proteomes" id="UP000559809">
    <property type="component" value="Unassembled WGS sequence"/>
</dbReference>
<feature type="transmembrane region" description="Helical" evidence="8">
    <location>
        <begin position="215"/>
        <end position="234"/>
    </location>
</feature>
<keyword evidence="7 8" id="KW-0472">Membrane</keyword>
<evidence type="ECO:0000256" key="1">
    <source>
        <dbReference type="ARBA" id="ARBA00004651"/>
    </source>
</evidence>
<sequence>MSAVPGPRDVVAQAAPAGWPLEGLRRLAGTVSVSLATFMSVLDISIANVSLPTIVGDLGASPTQGTWIITSFGVANAIALPLTGWLVLRLGTVRLFLASVALFTLMSLLCALAPNLEFLVLFRVLQGLFAGPMIPLCQALLLRIYPPRRLGFALSVLAMTTLSAPVVGPLLGGWLSDNWSWHWIFLVNVPVGIVSVLVAWRVFRGLETSMRMARVDGIGLGLLIVWVGSFQLLLDLGRHYDWFASTLIVLLALATLIGLAAFLIWEGTEQQAIVDLSLFNVRNFRIGSWTMACAYALFLGNLVLLPLWLQQYMGYSATLAGFVMAPVGLTALLTAPLAGRAISGSDPRRLVSIAFLVFALASWLRARFSTDTDLVSMMVASLVQGVGNALFFVPLMAIIISCVPADRIASASGISIGLRYIAGAFGTSLMISAWDWRASVHRSRLVEAIFDGNLLWLEYEHTLITAGMTPLQSLANVERTLEQQAHTLAVNDLFEFSALCFVLLLVPLWRANWEKPEKAVEQS</sequence>
<protein>
    <submittedName>
        <fullName evidence="10">DHA2 family efflux MFS transporter permease subunit</fullName>
    </submittedName>
</protein>
<evidence type="ECO:0000256" key="8">
    <source>
        <dbReference type="SAM" id="Phobius"/>
    </source>
</evidence>
<dbReference type="InterPro" id="IPR004638">
    <property type="entry name" value="EmrB-like"/>
</dbReference>
<keyword evidence="4" id="KW-1003">Cell membrane</keyword>
<feature type="transmembrane region" description="Helical" evidence="8">
    <location>
        <begin position="350"/>
        <end position="366"/>
    </location>
</feature>
<name>A0A853FRT0_9BURK</name>
<evidence type="ECO:0000256" key="6">
    <source>
        <dbReference type="ARBA" id="ARBA00022989"/>
    </source>
</evidence>
<dbReference type="GO" id="GO:0005886">
    <property type="term" value="C:plasma membrane"/>
    <property type="evidence" value="ECO:0007669"/>
    <property type="project" value="UniProtKB-SubCell"/>
</dbReference>
<dbReference type="Gene3D" id="1.20.1250.20">
    <property type="entry name" value="MFS general substrate transporter like domains"/>
    <property type="match status" value="1"/>
</dbReference>
<feature type="transmembrane region" description="Helical" evidence="8">
    <location>
        <begin position="95"/>
        <end position="114"/>
    </location>
</feature>
<gene>
    <name evidence="10" type="ORF">H0A72_04495</name>
</gene>
<dbReference type="Gene3D" id="1.20.1720.10">
    <property type="entry name" value="Multidrug resistance protein D"/>
    <property type="match status" value="1"/>
</dbReference>
<dbReference type="PANTHER" id="PTHR42718">
    <property type="entry name" value="MAJOR FACILITATOR SUPERFAMILY MULTIDRUG TRANSPORTER MFSC"/>
    <property type="match status" value="1"/>
</dbReference>
<dbReference type="PROSITE" id="PS50850">
    <property type="entry name" value="MFS"/>
    <property type="match status" value="1"/>
</dbReference>
<dbReference type="CDD" id="cd17503">
    <property type="entry name" value="MFS_LmrB_MDR_like"/>
    <property type="match status" value="1"/>
</dbReference>
<comment type="subcellular location">
    <subcellularLocation>
        <location evidence="1">Cell membrane</location>
        <topology evidence="1">Multi-pass membrane protein</topology>
    </subcellularLocation>
</comment>
<dbReference type="PANTHER" id="PTHR42718:SF9">
    <property type="entry name" value="MAJOR FACILITATOR SUPERFAMILY MULTIDRUG TRANSPORTER MFSC"/>
    <property type="match status" value="1"/>
</dbReference>
<evidence type="ECO:0000256" key="3">
    <source>
        <dbReference type="ARBA" id="ARBA00022448"/>
    </source>
</evidence>
<dbReference type="RefSeq" id="WP_180153854.1">
    <property type="nucleotide sequence ID" value="NZ_JACCEM010000002.1"/>
</dbReference>
<dbReference type="Pfam" id="PF07690">
    <property type="entry name" value="MFS_1"/>
    <property type="match status" value="1"/>
</dbReference>
<feature type="transmembrane region" description="Helical" evidence="8">
    <location>
        <begin position="181"/>
        <end position="203"/>
    </location>
</feature>
<feature type="transmembrane region" description="Helical" evidence="8">
    <location>
        <begin position="154"/>
        <end position="175"/>
    </location>
</feature>
<evidence type="ECO:0000256" key="2">
    <source>
        <dbReference type="ARBA" id="ARBA00008537"/>
    </source>
</evidence>
<feature type="transmembrane region" description="Helical" evidence="8">
    <location>
        <begin position="27"/>
        <end position="47"/>
    </location>
</feature>
<evidence type="ECO:0000256" key="7">
    <source>
        <dbReference type="ARBA" id="ARBA00023136"/>
    </source>
</evidence>
<keyword evidence="6 8" id="KW-1133">Transmembrane helix</keyword>
<feature type="transmembrane region" description="Helical" evidence="8">
    <location>
        <begin position="67"/>
        <end position="88"/>
    </location>
</feature>
<evidence type="ECO:0000313" key="10">
    <source>
        <dbReference type="EMBL" id="NYT48564.1"/>
    </source>
</evidence>
<feature type="transmembrane region" description="Helical" evidence="8">
    <location>
        <begin position="386"/>
        <end position="405"/>
    </location>
</feature>
<dbReference type="InterPro" id="IPR011701">
    <property type="entry name" value="MFS"/>
</dbReference>
<proteinExistence type="inferred from homology"/>
<feature type="transmembrane region" description="Helical" evidence="8">
    <location>
        <begin position="315"/>
        <end position="338"/>
    </location>
</feature>
<organism evidence="10 11">
    <name type="scientific">Parapusillimonas granuli</name>
    <dbReference type="NCBI Taxonomy" id="380911"/>
    <lineage>
        <taxon>Bacteria</taxon>
        <taxon>Pseudomonadati</taxon>
        <taxon>Pseudomonadota</taxon>
        <taxon>Betaproteobacteria</taxon>
        <taxon>Burkholderiales</taxon>
        <taxon>Alcaligenaceae</taxon>
        <taxon>Parapusillimonas</taxon>
    </lineage>
</organism>
<comment type="similarity">
    <text evidence="2">Belongs to the major facilitator superfamily. EmrB family.</text>
</comment>
<dbReference type="InterPro" id="IPR020846">
    <property type="entry name" value="MFS_dom"/>
</dbReference>
<keyword evidence="11" id="KW-1185">Reference proteome</keyword>
<dbReference type="AlphaFoldDB" id="A0A853FRT0"/>
<dbReference type="InterPro" id="IPR036259">
    <property type="entry name" value="MFS_trans_sf"/>
</dbReference>
<feature type="domain" description="Major facilitator superfamily (MFS) profile" evidence="9">
    <location>
        <begin position="29"/>
        <end position="510"/>
    </location>
</feature>
<reference evidence="10 11" key="1">
    <citation type="submission" date="2020-07" db="EMBL/GenBank/DDBJ databases">
        <title>Taxonomic revisions and descriptions of new bacterial species based on genomic comparisons in the high-G+C-content subgroup of the family Alcaligenaceae.</title>
        <authorList>
            <person name="Szabo A."/>
            <person name="Felfoldi T."/>
        </authorList>
    </citation>
    <scope>NUCLEOTIDE SEQUENCE [LARGE SCALE GENOMIC DNA]</scope>
    <source>
        <strain evidence="10 11">LMG 24012</strain>
    </source>
</reference>
<comment type="caution">
    <text evidence="10">The sequence shown here is derived from an EMBL/GenBank/DDBJ whole genome shotgun (WGS) entry which is preliminary data.</text>
</comment>
<evidence type="ECO:0000256" key="5">
    <source>
        <dbReference type="ARBA" id="ARBA00022692"/>
    </source>
</evidence>
<dbReference type="EMBL" id="JACCEM010000002">
    <property type="protein sequence ID" value="NYT48564.1"/>
    <property type="molecule type" value="Genomic_DNA"/>
</dbReference>
<dbReference type="SUPFAM" id="SSF103473">
    <property type="entry name" value="MFS general substrate transporter"/>
    <property type="match status" value="1"/>
</dbReference>
<feature type="transmembrane region" description="Helical" evidence="8">
    <location>
        <begin position="120"/>
        <end position="142"/>
    </location>
</feature>
<evidence type="ECO:0000259" key="9">
    <source>
        <dbReference type="PROSITE" id="PS50850"/>
    </source>
</evidence>
<dbReference type="NCBIfam" id="TIGR00711">
    <property type="entry name" value="efflux_EmrB"/>
    <property type="match status" value="1"/>
</dbReference>
<evidence type="ECO:0000313" key="11">
    <source>
        <dbReference type="Proteomes" id="UP000559809"/>
    </source>
</evidence>
<feature type="transmembrane region" description="Helical" evidence="8">
    <location>
        <begin position="240"/>
        <end position="265"/>
    </location>
</feature>
<feature type="transmembrane region" description="Helical" evidence="8">
    <location>
        <begin position="286"/>
        <end position="309"/>
    </location>
</feature>
<evidence type="ECO:0000256" key="4">
    <source>
        <dbReference type="ARBA" id="ARBA00022475"/>
    </source>
</evidence>
<dbReference type="GO" id="GO:0022857">
    <property type="term" value="F:transmembrane transporter activity"/>
    <property type="evidence" value="ECO:0007669"/>
    <property type="project" value="InterPro"/>
</dbReference>
<feature type="transmembrane region" description="Helical" evidence="8">
    <location>
        <begin position="417"/>
        <end position="434"/>
    </location>
</feature>